<proteinExistence type="predicted"/>
<feature type="compositionally biased region" description="Basic and acidic residues" evidence="1">
    <location>
        <begin position="121"/>
        <end position="132"/>
    </location>
</feature>
<dbReference type="AlphaFoldDB" id="A0A2S3W5T9"/>
<comment type="caution">
    <text evidence="2">The sequence shown here is derived from an EMBL/GenBank/DDBJ whole genome shotgun (WGS) entry which is preliminary data.</text>
</comment>
<sequence>MFHHFRVIGVIKVEFGKILRAQCDEVMAIRGMQDAFTADFMCFGLARGEADRDLATQGIAVVEPAHRRFDVDGAFGMTGIKPECRDEPFVDIQARDLGNLVRGAAICHIERAGKGRGCHGRKAEHPRDKTTTEKISNGFHGDRV</sequence>
<organism evidence="2 3">
    <name type="scientific">Novacetimonas maltaceti</name>
    <dbReference type="NCBI Taxonomy" id="1203393"/>
    <lineage>
        <taxon>Bacteria</taxon>
        <taxon>Pseudomonadati</taxon>
        <taxon>Pseudomonadota</taxon>
        <taxon>Alphaproteobacteria</taxon>
        <taxon>Acetobacterales</taxon>
        <taxon>Acetobacteraceae</taxon>
        <taxon>Novacetimonas</taxon>
    </lineage>
</organism>
<gene>
    <name evidence="2" type="ORF">KMAL_01400</name>
</gene>
<feature type="region of interest" description="Disordered" evidence="1">
    <location>
        <begin position="117"/>
        <end position="144"/>
    </location>
</feature>
<evidence type="ECO:0000256" key="1">
    <source>
        <dbReference type="SAM" id="MobiDB-lite"/>
    </source>
</evidence>
<evidence type="ECO:0000313" key="2">
    <source>
        <dbReference type="EMBL" id="POF64246.1"/>
    </source>
</evidence>
<keyword evidence="3" id="KW-1185">Reference proteome</keyword>
<accession>A0A2S3W5T9</accession>
<name>A0A2S3W5T9_9PROT</name>
<evidence type="ECO:0000313" key="3">
    <source>
        <dbReference type="Proteomes" id="UP000237344"/>
    </source>
</evidence>
<dbReference type="Proteomes" id="UP000237344">
    <property type="component" value="Unassembled WGS sequence"/>
</dbReference>
<protein>
    <submittedName>
        <fullName evidence="2">Uncharacterized protein</fullName>
    </submittedName>
</protein>
<dbReference type="EMBL" id="POTC01000001">
    <property type="protein sequence ID" value="POF64246.1"/>
    <property type="molecule type" value="Genomic_DNA"/>
</dbReference>
<reference evidence="2 3" key="1">
    <citation type="submission" date="2018-01" db="EMBL/GenBank/DDBJ databases">
        <title>Draft Genome Sequence of Komagataeibacter maltaceti LMG 1529, a Vinegar Producing Acetic Acid Bacterium Isolated from Malt Vinegar Brewery Acetifiers.</title>
        <authorList>
            <person name="Zhang Q."/>
            <person name="Hollensteiner J."/>
            <person name="Poehlein A."/>
            <person name="Daniel R."/>
        </authorList>
    </citation>
    <scope>NUCLEOTIDE SEQUENCE [LARGE SCALE GENOMIC DNA]</scope>
    <source>
        <strain evidence="2 3">LMG 1529</strain>
    </source>
</reference>